<dbReference type="EMBL" id="JACHDB010000001">
    <property type="protein sequence ID" value="MBB5431362.1"/>
    <property type="molecule type" value="Genomic_DNA"/>
</dbReference>
<reference evidence="2 3" key="1">
    <citation type="submission" date="2020-08" db="EMBL/GenBank/DDBJ databases">
        <title>Sequencing the genomes of 1000 actinobacteria strains.</title>
        <authorList>
            <person name="Klenk H.-P."/>
        </authorList>
    </citation>
    <scope>NUCLEOTIDE SEQUENCE [LARGE SCALE GENOMIC DNA]</scope>
    <source>
        <strain evidence="2 3">DSM 44551</strain>
    </source>
</reference>
<dbReference type="AlphaFoldDB" id="A0A7W8QJ01"/>
<dbReference type="RefSeq" id="WP_184390972.1">
    <property type="nucleotide sequence ID" value="NZ_JACHDB010000001.1"/>
</dbReference>
<comment type="caution">
    <text evidence="2">The sequence shown here is derived from an EMBL/GenBank/DDBJ whole genome shotgun (WGS) entry which is preliminary data.</text>
</comment>
<organism evidence="2 3">
    <name type="scientific">Nocardiopsis composta</name>
    <dbReference type="NCBI Taxonomy" id="157465"/>
    <lineage>
        <taxon>Bacteria</taxon>
        <taxon>Bacillati</taxon>
        <taxon>Actinomycetota</taxon>
        <taxon>Actinomycetes</taxon>
        <taxon>Streptosporangiales</taxon>
        <taxon>Nocardiopsidaceae</taxon>
        <taxon>Nocardiopsis</taxon>
    </lineage>
</organism>
<dbReference type="InterPro" id="IPR036505">
    <property type="entry name" value="Amidase/PGRP_sf"/>
</dbReference>
<sequence length="256" mass="26739">MKLERRSVFGWGATAAGHAPCDRGLVIHYDSGNLGLHAKDHSACRTYWKNTRRFHMGPSRGWADLGYAFGVCPHGIVMEGRGAKRAQAAQPGGNTTWTSCTLMTGPAEDITPAAIEGVRQLRAWLRTNHGLGTGVRGHRDFISTSCPGDKAYALVRNGTFSKPPGSGGVEDDLIGLSKGSKGEGVEAVQEMVRLAGHGKALGRGGVDGIYGPGTAEGVRLCRKDVGSAAKAGYGDKITGHALAQLIAAVGKHQGGK</sequence>
<dbReference type="GO" id="GO:0008745">
    <property type="term" value="F:N-acetylmuramoyl-L-alanine amidase activity"/>
    <property type="evidence" value="ECO:0007669"/>
    <property type="project" value="InterPro"/>
</dbReference>
<evidence type="ECO:0000313" key="2">
    <source>
        <dbReference type="EMBL" id="MBB5431362.1"/>
    </source>
</evidence>
<dbReference type="Gene3D" id="3.40.80.10">
    <property type="entry name" value="Peptidoglycan recognition protein-like"/>
    <property type="match status" value="1"/>
</dbReference>
<protein>
    <recommendedName>
        <fullName evidence="1">N-acetylmuramoyl-L-alanine amidase domain-containing protein</fullName>
    </recommendedName>
</protein>
<gene>
    <name evidence="2" type="ORF">HDA36_001446</name>
</gene>
<dbReference type="PANTHER" id="PTHR11022">
    <property type="entry name" value="PEPTIDOGLYCAN RECOGNITION PROTEIN"/>
    <property type="match status" value="1"/>
</dbReference>
<dbReference type="GO" id="GO:0009253">
    <property type="term" value="P:peptidoglycan catabolic process"/>
    <property type="evidence" value="ECO:0007669"/>
    <property type="project" value="InterPro"/>
</dbReference>
<evidence type="ECO:0000259" key="1">
    <source>
        <dbReference type="Pfam" id="PF01510"/>
    </source>
</evidence>
<dbReference type="CDD" id="cd06583">
    <property type="entry name" value="PGRP"/>
    <property type="match status" value="1"/>
</dbReference>
<name>A0A7W8QJ01_9ACTN</name>
<dbReference type="SUPFAM" id="SSF55846">
    <property type="entry name" value="N-acetylmuramoyl-L-alanine amidase-like"/>
    <property type="match status" value="1"/>
</dbReference>
<dbReference type="Proteomes" id="UP000572635">
    <property type="component" value="Unassembled WGS sequence"/>
</dbReference>
<proteinExistence type="predicted"/>
<accession>A0A7W8QJ01</accession>
<dbReference type="InterPro" id="IPR002502">
    <property type="entry name" value="Amidase_domain"/>
</dbReference>
<dbReference type="PANTHER" id="PTHR11022:SF41">
    <property type="entry name" value="PEPTIDOGLYCAN-RECOGNITION PROTEIN LC-RELATED"/>
    <property type="match status" value="1"/>
</dbReference>
<dbReference type="InterPro" id="IPR036366">
    <property type="entry name" value="PGBDSf"/>
</dbReference>
<dbReference type="Gene3D" id="1.10.101.10">
    <property type="entry name" value="PGBD-like superfamily/PGBD"/>
    <property type="match status" value="1"/>
</dbReference>
<dbReference type="InterPro" id="IPR015510">
    <property type="entry name" value="PGRP"/>
</dbReference>
<evidence type="ECO:0000313" key="3">
    <source>
        <dbReference type="Proteomes" id="UP000572635"/>
    </source>
</evidence>
<dbReference type="Pfam" id="PF01510">
    <property type="entry name" value="Amidase_2"/>
    <property type="match status" value="1"/>
</dbReference>
<keyword evidence="3" id="KW-1185">Reference proteome</keyword>
<feature type="domain" description="N-acetylmuramoyl-L-alanine amidase" evidence="1">
    <location>
        <begin position="23"/>
        <end position="148"/>
    </location>
</feature>